<protein>
    <submittedName>
        <fullName evidence="2">SGNH/GDSL hydrolase family protein</fullName>
    </submittedName>
</protein>
<comment type="caution">
    <text evidence="2">The sequence shown here is derived from an EMBL/GenBank/DDBJ whole genome shotgun (WGS) entry which is preliminary data.</text>
</comment>
<dbReference type="Pfam" id="PF13472">
    <property type="entry name" value="Lipase_GDSL_2"/>
    <property type="match status" value="1"/>
</dbReference>
<gene>
    <name evidence="2" type="ORF">GIS00_02595</name>
</gene>
<dbReference type="SUPFAM" id="SSF52266">
    <property type="entry name" value="SGNH hydrolase"/>
    <property type="match status" value="1"/>
</dbReference>
<dbReference type="EMBL" id="WLYK01000001">
    <property type="protein sequence ID" value="MTD12833.1"/>
    <property type="molecule type" value="Genomic_DNA"/>
</dbReference>
<dbReference type="InterPro" id="IPR013830">
    <property type="entry name" value="SGNH_hydro"/>
</dbReference>
<organism evidence="2 3">
    <name type="scientific">Nakamurella alba</name>
    <dbReference type="NCBI Taxonomy" id="2665158"/>
    <lineage>
        <taxon>Bacteria</taxon>
        <taxon>Bacillati</taxon>
        <taxon>Actinomycetota</taxon>
        <taxon>Actinomycetes</taxon>
        <taxon>Nakamurellales</taxon>
        <taxon>Nakamurellaceae</taxon>
        <taxon>Nakamurella</taxon>
    </lineage>
</organism>
<dbReference type="GO" id="GO:0016787">
    <property type="term" value="F:hydrolase activity"/>
    <property type="evidence" value="ECO:0007669"/>
    <property type="project" value="UniProtKB-KW"/>
</dbReference>
<dbReference type="RefSeq" id="WP_154766825.1">
    <property type="nucleotide sequence ID" value="NZ_WLYK01000001.1"/>
</dbReference>
<dbReference type="Proteomes" id="UP000460221">
    <property type="component" value="Unassembled WGS sequence"/>
</dbReference>
<dbReference type="Gene3D" id="3.40.50.1110">
    <property type="entry name" value="SGNH hydrolase"/>
    <property type="match status" value="1"/>
</dbReference>
<evidence type="ECO:0000259" key="1">
    <source>
        <dbReference type="Pfam" id="PF13472"/>
    </source>
</evidence>
<feature type="domain" description="SGNH hydrolase-type esterase" evidence="1">
    <location>
        <begin position="115"/>
        <end position="289"/>
    </location>
</feature>
<name>A0A7K1FHS3_9ACTN</name>
<dbReference type="AlphaFoldDB" id="A0A7K1FHS3"/>
<keyword evidence="3" id="KW-1185">Reference proteome</keyword>
<proteinExistence type="predicted"/>
<keyword evidence="2" id="KW-0378">Hydrolase</keyword>
<evidence type="ECO:0000313" key="3">
    <source>
        <dbReference type="Proteomes" id="UP000460221"/>
    </source>
</evidence>
<sequence>MRGVLSGPVKAGLIGVTTAGAVAGMAGAAFAALVRQGRVATSAIERYALDAAREQGLLPVGDLPPGYAPSDLPVPFADGVYLPGAAEPLSEPVAAPVPEPVPVADAPDALTFAMLGDSTSVGYGCRTAAELPGVLLARGIADATGRPVRLISHGKVGSGADDLAGQVARTLADGVDVAVIVTGANDIRDKVSPWHSADRLGDAVAALRAEGVPVVAGSCPDFGVIVPIPQPLRSVLHGWSHRLAALQERATVASGGRAVSMSRLVSPHFNGHPEFFSPDRFHPSGTGYAKAVEALLPVVLEALESDGPVAGGAVDGTARLPETA</sequence>
<evidence type="ECO:0000313" key="2">
    <source>
        <dbReference type="EMBL" id="MTD12833.1"/>
    </source>
</evidence>
<dbReference type="InterPro" id="IPR036514">
    <property type="entry name" value="SGNH_hydro_sf"/>
</dbReference>
<accession>A0A7K1FHS3</accession>
<reference evidence="2 3" key="1">
    <citation type="submission" date="2019-11" db="EMBL/GenBank/DDBJ databases">
        <authorList>
            <person name="Jiang L.-Q."/>
        </authorList>
    </citation>
    <scope>NUCLEOTIDE SEQUENCE [LARGE SCALE GENOMIC DNA]</scope>
    <source>
        <strain evidence="2 3">YIM 132087</strain>
    </source>
</reference>
<dbReference type="CDD" id="cd01836">
    <property type="entry name" value="FeeA_FeeB_like"/>
    <property type="match status" value="1"/>
</dbReference>